<dbReference type="STRING" id="1005928.SAMN04487859_103195"/>
<proteinExistence type="inferred from homology"/>
<dbReference type="InterPro" id="IPR050052">
    <property type="entry name" value="ATP-dep_Clp_protease_ClpX"/>
</dbReference>
<dbReference type="HAMAP" id="MF_00175">
    <property type="entry name" value="ClpX"/>
    <property type="match status" value="1"/>
</dbReference>
<dbReference type="InterPro" id="IPR019489">
    <property type="entry name" value="Clp_ATPase_C"/>
</dbReference>
<gene>
    <name evidence="6" type="primary">clpX</name>
    <name evidence="9" type="ORF">SAMN04487859_103195</name>
</gene>
<dbReference type="OrthoDB" id="9804062at2"/>
<evidence type="ECO:0000313" key="10">
    <source>
        <dbReference type="Proteomes" id="UP000198599"/>
    </source>
</evidence>
<dbReference type="Pfam" id="PF06689">
    <property type="entry name" value="zf-C4_ClpX"/>
    <property type="match status" value="1"/>
</dbReference>
<dbReference type="Proteomes" id="UP000198599">
    <property type="component" value="Unassembled WGS sequence"/>
</dbReference>
<dbReference type="InterPro" id="IPR059188">
    <property type="entry name" value="Znf_CLPX-like"/>
</dbReference>
<dbReference type="GO" id="GO:0005524">
    <property type="term" value="F:ATP binding"/>
    <property type="evidence" value="ECO:0007669"/>
    <property type="project" value="UniProtKB-UniRule"/>
</dbReference>
<evidence type="ECO:0000256" key="7">
    <source>
        <dbReference type="PROSITE-ProRule" id="PRU01250"/>
    </source>
</evidence>
<dbReference type="InterPro" id="IPR003959">
    <property type="entry name" value="ATPase_AAA_core"/>
</dbReference>
<dbReference type="Pfam" id="PF07724">
    <property type="entry name" value="AAA_2"/>
    <property type="match status" value="1"/>
</dbReference>
<evidence type="ECO:0000259" key="8">
    <source>
        <dbReference type="PROSITE" id="PS51902"/>
    </source>
</evidence>
<sequence length="422" mass="45790">MANNSGGDSKNTLYCSFCGKSQHEVRKLIAGPTVFICDECVELCMDIIREETKSAGLKSSEGVPAPRDISKVLDDYVIGQATAKRVLSVAVHNHYKRLNNSGKSDIELSKSNILLIGPTGCGKTLLAQTLARILDVPFTMADATTLTEAGYVGEDVENIILKLLQSSEYNVERAQRGIVYIDEVDKITRKSENPSITRDVSGEGVQQALLKLMEGTVAAVPPQGGRKHPQQEFLQVDTTNILFICGGAFAGLDKIIAQRGKGSAMGFGADVRDNDERGVGEIFTDLEPEDLLKFGLIPEFVGRLPVIATLEDLDEDALVTILTQPKNALVKQYQRLFELEDAKLSFTDDALSAIAKRAILRKTGARGLRSILEDILLDTMFELPSMENVEEVVVNEEAVNSDAAPLIIYAETKGKKEGASAG</sequence>
<comment type="function">
    <text evidence="6">ATP-dependent specificity component of the Clp protease. It directs the protease to specific substrates. Can perform chaperone functions in the absence of ClpP.</text>
</comment>
<dbReference type="Gene3D" id="3.40.50.300">
    <property type="entry name" value="P-loop containing nucleotide triphosphate hydrolases"/>
    <property type="match status" value="1"/>
</dbReference>
<dbReference type="PROSITE" id="PS51902">
    <property type="entry name" value="CLPX_ZB"/>
    <property type="match status" value="1"/>
</dbReference>
<dbReference type="CDD" id="cd19497">
    <property type="entry name" value="RecA-like_ClpX"/>
    <property type="match status" value="1"/>
</dbReference>
<dbReference type="FunFam" id="1.10.8.60:FF:000002">
    <property type="entry name" value="ATP-dependent Clp protease ATP-binding subunit ClpX"/>
    <property type="match status" value="1"/>
</dbReference>
<feature type="binding site" evidence="6">
    <location>
        <begin position="118"/>
        <end position="125"/>
    </location>
    <ligand>
        <name>ATP</name>
        <dbReference type="ChEBI" id="CHEBI:30616"/>
    </ligand>
</feature>
<feature type="binding site" evidence="6 7">
    <location>
        <position position="15"/>
    </location>
    <ligand>
        <name>Zn(2+)</name>
        <dbReference type="ChEBI" id="CHEBI:29105"/>
    </ligand>
</feature>
<dbReference type="EMBL" id="FOVP01000003">
    <property type="protein sequence ID" value="SFN49130.1"/>
    <property type="molecule type" value="Genomic_DNA"/>
</dbReference>
<evidence type="ECO:0000256" key="1">
    <source>
        <dbReference type="ARBA" id="ARBA00022723"/>
    </source>
</evidence>
<dbReference type="InterPro" id="IPR004487">
    <property type="entry name" value="Clp_protease_ATP-bd_su_ClpX"/>
</dbReference>
<keyword evidence="9" id="KW-0645">Protease</keyword>
<dbReference type="SMART" id="SM00382">
    <property type="entry name" value="AAA"/>
    <property type="match status" value="1"/>
</dbReference>
<name>A0A1I4ZGU9_9RHOB</name>
<feature type="domain" description="ClpX-type ZB" evidence="8">
    <location>
        <begin position="3"/>
        <end position="56"/>
    </location>
</feature>
<keyword evidence="4 6" id="KW-0067">ATP-binding</keyword>
<keyword evidence="9" id="KW-0378">Hydrolase</keyword>
<dbReference type="InterPro" id="IPR003593">
    <property type="entry name" value="AAA+_ATPase"/>
</dbReference>
<dbReference type="Pfam" id="PF10431">
    <property type="entry name" value="ClpB_D2-small"/>
    <property type="match status" value="1"/>
</dbReference>
<comment type="similarity">
    <text evidence="6 7">Belongs to the ClpX chaperone family.</text>
</comment>
<evidence type="ECO:0000313" key="9">
    <source>
        <dbReference type="EMBL" id="SFN49130.1"/>
    </source>
</evidence>
<dbReference type="GO" id="GO:0140662">
    <property type="term" value="F:ATP-dependent protein folding chaperone"/>
    <property type="evidence" value="ECO:0007669"/>
    <property type="project" value="InterPro"/>
</dbReference>
<protein>
    <recommendedName>
        <fullName evidence="6">ATP-dependent Clp protease ATP-binding subunit ClpX</fullName>
    </recommendedName>
</protein>
<dbReference type="FunFam" id="3.40.50.300:FF:000005">
    <property type="entry name" value="ATP-dependent Clp protease ATP-binding subunit ClpX"/>
    <property type="match status" value="1"/>
</dbReference>
<dbReference type="InterPro" id="IPR046425">
    <property type="entry name" value="ClpX_bact"/>
</dbReference>
<dbReference type="RefSeq" id="WP_092834970.1">
    <property type="nucleotide sequence ID" value="NZ_FOVP01000003.1"/>
</dbReference>
<keyword evidence="1 6" id="KW-0479">Metal-binding</keyword>
<evidence type="ECO:0000256" key="4">
    <source>
        <dbReference type="ARBA" id="ARBA00022840"/>
    </source>
</evidence>
<dbReference type="PANTHER" id="PTHR48102">
    <property type="entry name" value="ATP-DEPENDENT CLP PROTEASE ATP-BINDING SUBUNIT CLPX-LIKE, MITOCHONDRIAL-RELATED"/>
    <property type="match status" value="1"/>
</dbReference>
<evidence type="ECO:0000256" key="5">
    <source>
        <dbReference type="ARBA" id="ARBA00023186"/>
    </source>
</evidence>
<dbReference type="AlphaFoldDB" id="A0A1I4ZGU9"/>
<accession>A0A1I4ZGU9</accession>
<dbReference type="Gene3D" id="1.10.8.60">
    <property type="match status" value="1"/>
</dbReference>
<dbReference type="SUPFAM" id="SSF57716">
    <property type="entry name" value="Glucocorticoid receptor-like (DNA-binding domain)"/>
    <property type="match status" value="1"/>
</dbReference>
<dbReference type="NCBIfam" id="TIGR00382">
    <property type="entry name" value="clpX"/>
    <property type="match status" value="1"/>
</dbReference>
<dbReference type="InterPro" id="IPR010603">
    <property type="entry name" value="Znf_CppX_C4"/>
</dbReference>
<dbReference type="Gene3D" id="6.20.220.10">
    <property type="entry name" value="ClpX chaperone, C4-type zinc finger domain"/>
    <property type="match status" value="1"/>
</dbReference>
<comment type="subunit">
    <text evidence="6">Component of the ClpX-ClpP complex. Forms a hexameric ring that, in the presence of ATP, binds to fourteen ClpP subunits assembled into a disk-like structure with a central cavity, resembling the structure of eukaryotic proteasomes.</text>
</comment>
<dbReference type="NCBIfam" id="NF003745">
    <property type="entry name" value="PRK05342.1"/>
    <property type="match status" value="1"/>
</dbReference>
<dbReference type="GO" id="GO:0051301">
    <property type="term" value="P:cell division"/>
    <property type="evidence" value="ECO:0007669"/>
    <property type="project" value="TreeGrafter"/>
</dbReference>
<keyword evidence="10" id="KW-1185">Reference proteome</keyword>
<dbReference type="GO" id="GO:0051603">
    <property type="term" value="P:proteolysis involved in protein catabolic process"/>
    <property type="evidence" value="ECO:0007669"/>
    <property type="project" value="TreeGrafter"/>
</dbReference>
<dbReference type="GO" id="GO:0008233">
    <property type="term" value="F:peptidase activity"/>
    <property type="evidence" value="ECO:0007669"/>
    <property type="project" value="UniProtKB-KW"/>
</dbReference>
<dbReference type="PANTHER" id="PTHR48102:SF7">
    <property type="entry name" value="ATP-DEPENDENT CLP PROTEASE ATP-BINDING SUBUNIT CLPX-LIKE, MITOCHONDRIAL"/>
    <property type="match status" value="1"/>
</dbReference>
<feature type="binding site" evidence="6 7">
    <location>
        <position position="18"/>
    </location>
    <ligand>
        <name>Zn(2+)</name>
        <dbReference type="ChEBI" id="CHEBI:29105"/>
    </ligand>
</feature>
<keyword evidence="2 6" id="KW-0547">Nucleotide-binding</keyword>
<keyword evidence="3 6" id="KW-0862">Zinc</keyword>
<dbReference type="GO" id="GO:0046983">
    <property type="term" value="F:protein dimerization activity"/>
    <property type="evidence" value="ECO:0007669"/>
    <property type="project" value="UniProtKB-UniRule"/>
</dbReference>
<dbReference type="SUPFAM" id="SSF52540">
    <property type="entry name" value="P-loop containing nucleoside triphosphate hydrolases"/>
    <property type="match status" value="1"/>
</dbReference>
<organism evidence="9 10">
    <name type="scientific">Roseovarius lutimaris</name>
    <dbReference type="NCBI Taxonomy" id="1005928"/>
    <lineage>
        <taxon>Bacteria</taxon>
        <taxon>Pseudomonadati</taxon>
        <taxon>Pseudomonadota</taxon>
        <taxon>Alphaproteobacteria</taxon>
        <taxon>Rhodobacterales</taxon>
        <taxon>Roseobacteraceae</taxon>
        <taxon>Roseovarius</taxon>
    </lineage>
</organism>
<evidence type="ECO:0000256" key="3">
    <source>
        <dbReference type="ARBA" id="ARBA00022833"/>
    </source>
</evidence>
<keyword evidence="5 6" id="KW-0143">Chaperone</keyword>
<reference evidence="10" key="1">
    <citation type="submission" date="2016-10" db="EMBL/GenBank/DDBJ databases">
        <authorList>
            <person name="Varghese N."/>
            <person name="Submissions S."/>
        </authorList>
    </citation>
    <scope>NUCLEOTIDE SEQUENCE [LARGE SCALE GENOMIC DNA]</scope>
    <source>
        <strain evidence="10">DSM 28463</strain>
    </source>
</reference>
<feature type="binding site" evidence="6 7">
    <location>
        <position position="37"/>
    </location>
    <ligand>
        <name>Zn(2+)</name>
        <dbReference type="ChEBI" id="CHEBI:29105"/>
    </ligand>
</feature>
<evidence type="ECO:0000256" key="6">
    <source>
        <dbReference type="HAMAP-Rule" id="MF_00175"/>
    </source>
</evidence>
<dbReference type="InterPro" id="IPR027417">
    <property type="entry name" value="P-loop_NTPase"/>
</dbReference>
<dbReference type="SMART" id="SM00994">
    <property type="entry name" value="zf-C4_ClpX"/>
    <property type="match status" value="1"/>
</dbReference>
<dbReference type="SMART" id="SM01086">
    <property type="entry name" value="ClpB_D2-small"/>
    <property type="match status" value="1"/>
</dbReference>
<dbReference type="InterPro" id="IPR038366">
    <property type="entry name" value="Znf_CppX_C4_sf"/>
</dbReference>
<dbReference type="GO" id="GO:0008270">
    <property type="term" value="F:zinc ion binding"/>
    <property type="evidence" value="ECO:0007669"/>
    <property type="project" value="UniProtKB-UniRule"/>
</dbReference>
<dbReference type="GO" id="GO:0016887">
    <property type="term" value="F:ATP hydrolysis activity"/>
    <property type="evidence" value="ECO:0007669"/>
    <property type="project" value="InterPro"/>
</dbReference>
<dbReference type="GO" id="GO:0009376">
    <property type="term" value="C:HslUV protease complex"/>
    <property type="evidence" value="ECO:0007669"/>
    <property type="project" value="TreeGrafter"/>
</dbReference>
<dbReference type="GO" id="GO:0051082">
    <property type="term" value="F:unfolded protein binding"/>
    <property type="evidence" value="ECO:0007669"/>
    <property type="project" value="UniProtKB-UniRule"/>
</dbReference>
<feature type="binding site" evidence="6 7">
    <location>
        <position position="40"/>
    </location>
    <ligand>
        <name>Zn(2+)</name>
        <dbReference type="ChEBI" id="CHEBI:29105"/>
    </ligand>
</feature>
<evidence type="ECO:0000256" key="2">
    <source>
        <dbReference type="ARBA" id="ARBA00022741"/>
    </source>
</evidence>